<organism evidence="1 2">
    <name type="scientific">Brachionus plicatilis</name>
    <name type="common">Marine rotifer</name>
    <name type="synonym">Brachionus muelleri</name>
    <dbReference type="NCBI Taxonomy" id="10195"/>
    <lineage>
        <taxon>Eukaryota</taxon>
        <taxon>Metazoa</taxon>
        <taxon>Spiralia</taxon>
        <taxon>Gnathifera</taxon>
        <taxon>Rotifera</taxon>
        <taxon>Eurotatoria</taxon>
        <taxon>Monogononta</taxon>
        <taxon>Pseudotrocha</taxon>
        <taxon>Ploima</taxon>
        <taxon>Brachionidae</taxon>
        <taxon>Brachionus</taxon>
    </lineage>
</organism>
<comment type="caution">
    <text evidence="1">The sequence shown here is derived from an EMBL/GenBank/DDBJ whole genome shotgun (WGS) entry which is preliminary data.</text>
</comment>
<keyword evidence="2" id="KW-1185">Reference proteome</keyword>
<protein>
    <submittedName>
        <fullName evidence="1">Uncharacterized protein</fullName>
    </submittedName>
</protein>
<evidence type="ECO:0000313" key="1">
    <source>
        <dbReference type="EMBL" id="RNA06794.1"/>
    </source>
</evidence>
<accession>A0A3M7Q6I5</accession>
<gene>
    <name evidence="1" type="ORF">BpHYR1_003887</name>
</gene>
<reference evidence="1 2" key="1">
    <citation type="journal article" date="2018" name="Sci. Rep.">
        <title>Genomic signatures of local adaptation to the degree of environmental predictability in rotifers.</title>
        <authorList>
            <person name="Franch-Gras L."/>
            <person name="Hahn C."/>
            <person name="Garcia-Roger E.M."/>
            <person name="Carmona M.J."/>
            <person name="Serra M."/>
            <person name="Gomez A."/>
        </authorList>
    </citation>
    <scope>NUCLEOTIDE SEQUENCE [LARGE SCALE GENOMIC DNA]</scope>
    <source>
        <strain evidence="1">HYR1</strain>
    </source>
</reference>
<name>A0A3M7Q6I5_BRAPC</name>
<dbReference type="AlphaFoldDB" id="A0A3M7Q6I5"/>
<dbReference type="OrthoDB" id="10603293at2759"/>
<proteinExistence type="predicted"/>
<dbReference type="Proteomes" id="UP000276133">
    <property type="component" value="Unassembled WGS sequence"/>
</dbReference>
<sequence length="289" mass="34116">MLLIEVRKRNHQKLCRQICGLLIKNELKKIKSEILEINLKRSDLMNIFDSFNSYLTKESTNQKNKGMISRFKNLDKNSIKIKNDHLDALYEKFDSQIVELSNVFLNEKLDLIFKHNQIVDEINQKLIESKSPNEFSIKDSQTQTSNDLSSFFKQLEKIGQSEKFKTQEIQTDINHLTNDEFLKLNSIFHKDKINSDKYSLEFDQLNFEDLLSLLSTNSVDREKTEQIKDTINYMLNDLKRQNESLNNINGELKLIICRIHGFDTMIRKVLLKALSVFQFKFIFDTNYQI</sequence>
<dbReference type="EMBL" id="REGN01007283">
    <property type="protein sequence ID" value="RNA06794.1"/>
    <property type="molecule type" value="Genomic_DNA"/>
</dbReference>
<evidence type="ECO:0000313" key="2">
    <source>
        <dbReference type="Proteomes" id="UP000276133"/>
    </source>
</evidence>